<evidence type="ECO:0000256" key="1">
    <source>
        <dbReference type="ARBA" id="ARBA00004651"/>
    </source>
</evidence>
<feature type="transmembrane region" description="Helical" evidence="6">
    <location>
        <begin position="125"/>
        <end position="151"/>
    </location>
</feature>
<evidence type="ECO:0000256" key="3">
    <source>
        <dbReference type="ARBA" id="ARBA00022692"/>
    </source>
</evidence>
<feature type="transmembrane region" description="Helical" evidence="6">
    <location>
        <begin position="207"/>
        <end position="229"/>
    </location>
</feature>
<keyword evidence="2" id="KW-1003">Cell membrane</keyword>
<feature type="transmembrane region" description="Helical" evidence="6">
    <location>
        <begin position="163"/>
        <end position="187"/>
    </location>
</feature>
<accession>A0A9D9DEA5</accession>
<dbReference type="PANTHER" id="PTHR39087">
    <property type="entry name" value="UPF0104 MEMBRANE PROTEIN MJ1595"/>
    <property type="match status" value="1"/>
</dbReference>
<feature type="transmembrane region" description="Helical" evidence="6">
    <location>
        <begin position="12"/>
        <end position="32"/>
    </location>
</feature>
<organism evidence="7 8">
    <name type="scientific">Candidatus Enterousia avistercoris</name>
    <dbReference type="NCBI Taxonomy" id="2840788"/>
    <lineage>
        <taxon>Bacteria</taxon>
        <taxon>Pseudomonadati</taxon>
        <taxon>Pseudomonadota</taxon>
        <taxon>Alphaproteobacteria</taxon>
        <taxon>Candidatus Enterousia</taxon>
    </lineage>
</organism>
<evidence type="ECO:0000256" key="6">
    <source>
        <dbReference type="SAM" id="Phobius"/>
    </source>
</evidence>
<dbReference type="Pfam" id="PF03706">
    <property type="entry name" value="LPG_synthase_TM"/>
    <property type="match status" value="1"/>
</dbReference>
<dbReference type="PANTHER" id="PTHR39087:SF2">
    <property type="entry name" value="UPF0104 MEMBRANE PROTEIN MJ1595"/>
    <property type="match status" value="1"/>
</dbReference>
<dbReference type="Proteomes" id="UP000823630">
    <property type="component" value="Unassembled WGS sequence"/>
</dbReference>
<feature type="transmembrane region" description="Helical" evidence="6">
    <location>
        <begin position="86"/>
        <end position="105"/>
    </location>
</feature>
<comment type="subcellular location">
    <subcellularLocation>
        <location evidence="1">Cell membrane</location>
        <topology evidence="1">Multi-pass membrane protein</topology>
    </subcellularLocation>
</comment>
<gene>
    <name evidence="7" type="ORF">IAC69_04000</name>
</gene>
<keyword evidence="5 6" id="KW-0472">Membrane</keyword>
<protein>
    <submittedName>
        <fullName evidence="7">UPF0104 family protein</fullName>
    </submittedName>
</protein>
<feature type="transmembrane region" description="Helical" evidence="6">
    <location>
        <begin position="241"/>
        <end position="269"/>
    </location>
</feature>
<evidence type="ECO:0000256" key="4">
    <source>
        <dbReference type="ARBA" id="ARBA00022989"/>
    </source>
</evidence>
<reference evidence="7" key="1">
    <citation type="submission" date="2020-10" db="EMBL/GenBank/DDBJ databases">
        <authorList>
            <person name="Gilroy R."/>
        </authorList>
    </citation>
    <scope>NUCLEOTIDE SEQUENCE</scope>
    <source>
        <strain evidence="7">8207</strain>
    </source>
</reference>
<comment type="caution">
    <text evidence="7">The sequence shown here is derived from an EMBL/GenBank/DDBJ whole genome shotgun (WGS) entry which is preliminary data.</text>
</comment>
<proteinExistence type="predicted"/>
<keyword evidence="4 6" id="KW-1133">Transmembrane helix</keyword>
<evidence type="ECO:0000313" key="8">
    <source>
        <dbReference type="Proteomes" id="UP000823630"/>
    </source>
</evidence>
<name>A0A9D9DEA5_9PROT</name>
<sequence>MSVKAKRLFKKLVSYSGIFFFVLAAGMLWWQLREYSFMDIVHAILAIPFENLVVACVACFAGYLALSLYDYLALRYVGARVSWWKWMLAGMLGFAISNNAGNAVVSGGAIRYRLYTRWRISGGDIVKMITFSGFTFFLGCSAILILGYCLVPSELLDRSVGASIGVNTLFIICSAAVLAYFATTVFFQRKSIKIGKIKFSVPTTGTAMLQMLLGAADSFLAGLVLYFCLLPFVQIPFGTYIGLFVIAQATGVFSQVPGGIGVFESIFLLALPDTVDKADIFGALLAYRIIYYVLPLIGVGGLFFVYENWLRVRMKRWLNEAKEKIPQIPDKIKNIRHRKK</sequence>
<feature type="transmembrane region" description="Helical" evidence="6">
    <location>
        <begin position="289"/>
        <end position="306"/>
    </location>
</feature>
<dbReference type="EMBL" id="JADINC010000066">
    <property type="protein sequence ID" value="MBO8425610.1"/>
    <property type="molecule type" value="Genomic_DNA"/>
</dbReference>
<keyword evidence="3 6" id="KW-0812">Transmembrane</keyword>
<evidence type="ECO:0000256" key="2">
    <source>
        <dbReference type="ARBA" id="ARBA00022475"/>
    </source>
</evidence>
<evidence type="ECO:0000313" key="7">
    <source>
        <dbReference type="EMBL" id="MBO8425610.1"/>
    </source>
</evidence>
<evidence type="ECO:0000256" key="5">
    <source>
        <dbReference type="ARBA" id="ARBA00023136"/>
    </source>
</evidence>
<dbReference type="GO" id="GO:0005886">
    <property type="term" value="C:plasma membrane"/>
    <property type="evidence" value="ECO:0007669"/>
    <property type="project" value="UniProtKB-SubCell"/>
</dbReference>
<dbReference type="AlphaFoldDB" id="A0A9D9DEA5"/>
<feature type="transmembrane region" description="Helical" evidence="6">
    <location>
        <begin position="52"/>
        <end position="74"/>
    </location>
</feature>
<reference evidence="7" key="2">
    <citation type="journal article" date="2021" name="PeerJ">
        <title>Extensive microbial diversity within the chicken gut microbiome revealed by metagenomics and culture.</title>
        <authorList>
            <person name="Gilroy R."/>
            <person name="Ravi A."/>
            <person name="Getino M."/>
            <person name="Pursley I."/>
            <person name="Horton D.L."/>
            <person name="Alikhan N.F."/>
            <person name="Baker D."/>
            <person name="Gharbi K."/>
            <person name="Hall N."/>
            <person name="Watson M."/>
            <person name="Adriaenssens E.M."/>
            <person name="Foster-Nyarko E."/>
            <person name="Jarju S."/>
            <person name="Secka A."/>
            <person name="Antonio M."/>
            <person name="Oren A."/>
            <person name="Chaudhuri R.R."/>
            <person name="La Ragione R."/>
            <person name="Hildebrand F."/>
            <person name="Pallen M.J."/>
        </authorList>
    </citation>
    <scope>NUCLEOTIDE SEQUENCE</scope>
    <source>
        <strain evidence="7">8207</strain>
    </source>
</reference>
<dbReference type="InterPro" id="IPR022791">
    <property type="entry name" value="L-PG_synthase/AglD"/>
</dbReference>